<dbReference type="EMBL" id="JBHSZI010000001">
    <property type="protein sequence ID" value="MFC7059299.1"/>
    <property type="molecule type" value="Genomic_DNA"/>
</dbReference>
<comment type="caution">
    <text evidence="2">The sequence shown here is derived from an EMBL/GenBank/DDBJ whole genome shotgun (WGS) entry which is preliminary data.</text>
</comment>
<evidence type="ECO:0000313" key="3">
    <source>
        <dbReference type="Proteomes" id="UP001596445"/>
    </source>
</evidence>
<reference evidence="2 3" key="1">
    <citation type="journal article" date="2019" name="Int. J. Syst. Evol. Microbiol.">
        <title>The Global Catalogue of Microorganisms (GCM) 10K type strain sequencing project: providing services to taxonomists for standard genome sequencing and annotation.</title>
        <authorList>
            <consortium name="The Broad Institute Genomics Platform"/>
            <consortium name="The Broad Institute Genome Sequencing Center for Infectious Disease"/>
            <person name="Wu L."/>
            <person name="Ma J."/>
        </authorList>
    </citation>
    <scope>NUCLEOTIDE SEQUENCE [LARGE SCALE GENOMIC DNA]</scope>
    <source>
        <strain evidence="2 3">JCM 30072</strain>
    </source>
</reference>
<accession>A0ABD5W4K4</accession>
<keyword evidence="3" id="KW-1185">Reference proteome</keyword>
<evidence type="ECO:0000313" key="2">
    <source>
        <dbReference type="EMBL" id="MFC7059299.1"/>
    </source>
</evidence>
<gene>
    <name evidence="2" type="ORF">ACFQQG_15385</name>
</gene>
<keyword evidence="1" id="KW-0472">Membrane</keyword>
<dbReference type="RefSeq" id="WP_267162064.1">
    <property type="nucleotide sequence ID" value="NZ_CP112972.1"/>
</dbReference>
<dbReference type="AlphaFoldDB" id="A0ABD5W4K4"/>
<evidence type="ECO:0008006" key="4">
    <source>
        <dbReference type="Google" id="ProtNLM"/>
    </source>
</evidence>
<name>A0ABD5W4K4_9EURY</name>
<keyword evidence="1" id="KW-1133">Transmembrane helix</keyword>
<keyword evidence="1" id="KW-0812">Transmembrane</keyword>
<organism evidence="2 3">
    <name type="scientific">Halovenus salina</name>
    <dbReference type="NCBI Taxonomy" id="1510225"/>
    <lineage>
        <taxon>Archaea</taxon>
        <taxon>Methanobacteriati</taxon>
        <taxon>Methanobacteriota</taxon>
        <taxon>Stenosarchaea group</taxon>
        <taxon>Halobacteria</taxon>
        <taxon>Halobacteriales</taxon>
        <taxon>Haloarculaceae</taxon>
        <taxon>Halovenus</taxon>
    </lineage>
</organism>
<dbReference type="GeneID" id="76631440"/>
<sequence length="241" mass="25941">MLFPVFGVSLVAIGVAIAWYGLRPLVVVPRILRTEVVSPSRVIEAGTDGAFVVCRGTATGDQAVTSPFTGKRCLGFEFEVGERQPSAIGIPWFFAHLDDGVSTHEFRLRDERGELAVEPSAQRFSLDTDSTVVTVGAHETPPKRIANFVEVRDALSPVARWLAAIPGMGTRRYVERRIDPGQEYVIAGRVEQSERTPTLAGPLVITDKSPTGLGLARLKTAVLPVAVALFLIGVGAILILI</sequence>
<feature type="transmembrane region" description="Helical" evidence="1">
    <location>
        <begin position="221"/>
        <end position="240"/>
    </location>
</feature>
<evidence type="ECO:0000256" key="1">
    <source>
        <dbReference type="SAM" id="Phobius"/>
    </source>
</evidence>
<dbReference type="Proteomes" id="UP001596445">
    <property type="component" value="Unassembled WGS sequence"/>
</dbReference>
<proteinExistence type="predicted"/>
<protein>
    <recommendedName>
        <fullName evidence="4">RING-type E3 ubiquitin transferase</fullName>
    </recommendedName>
</protein>